<evidence type="ECO:0000313" key="2">
    <source>
        <dbReference type="EMBL" id="GAU99105.1"/>
    </source>
</evidence>
<protein>
    <submittedName>
        <fullName evidence="2">Uncharacterized protein</fullName>
    </submittedName>
</protein>
<keyword evidence="1" id="KW-0732">Signal</keyword>
<dbReference type="EMBL" id="BDGG01000005">
    <property type="protein sequence ID" value="GAU99105.1"/>
    <property type="molecule type" value="Genomic_DNA"/>
</dbReference>
<comment type="caution">
    <text evidence="2">The sequence shown here is derived from an EMBL/GenBank/DDBJ whole genome shotgun (WGS) entry which is preliminary data.</text>
</comment>
<reference evidence="2 3" key="1">
    <citation type="journal article" date="2016" name="Nat. Commun.">
        <title>Extremotolerant tardigrade genome and improved radiotolerance of human cultured cells by tardigrade-unique protein.</title>
        <authorList>
            <person name="Hashimoto T."/>
            <person name="Horikawa D.D."/>
            <person name="Saito Y."/>
            <person name="Kuwahara H."/>
            <person name="Kozuka-Hata H."/>
            <person name="Shin-I T."/>
            <person name="Minakuchi Y."/>
            <person name="Ohishi K."/>
            <person name="Motoyama A."/>
            <person name="Aizu T."/>
            <person name="Enomoto A."/>
            <person name="Kondo K."/>
            <person name="Tanaka S."/>
            <person name="Hara Y."/>
            <person name="Koshikawa S."/>
            <person name="Sagara H."/>
            <person name="Miura T."/>
            <person name="Yokobori S."/>
            <person name="Miyagawa K."/>
            <person name="Suzuki Y."/>
            <person name="Kubo T."/>
            <person name="Oyama M."/>
            <person name="Kohara Y."/>
            <person name="Fujiyama A."/>
            <person name="Arakawa K."/>
            <person name="Katayama T."/>
            <person name="Toyoda A."/>
            <person name="Kunieda T."/>
        </authorList>
    </citation>
    <scope>NUCLEOTIDE SEQUENCE [LARGE SCALE GENOMIC DNA]</scope>
    <source>
        <strain evidence="2 3">YOKOZUNA-1</strain>
    </source>
</reference>
<dbReference type="OrthoDB" id="10052761at2759"/>
<evidence type="ECO:0000313" key="3">
    <source>
        <dbReference type="Proteomes" id="UP000186922"/>
    </source>
</evidence>
<evidence type="ECO:0000256" key="1">
    <source>
        <dbReference type="SAM" id="SignalP"/>
    </source>
</evidence>
<accession>A0A1D1VE92</accession>
<name>A0A1D1VE92_RAMVA</name>
<organism evidence="2 3">
    <name type="scientific">Ramazzottius varieornatus</name>
    <name type="common">Water bear</name>
    <name type="synonym">Tardigrade</name>
    <dbReference type="NCBI Taxonomy" id="947166"/>
    <lineage>
        <taxon>Eukaryota</taxon>
        <taxon>Metazoa</taxon>
        <taxon>Ecdysozoa</taxon>
        <taxon>Tardigrada</taxon>
        <taxon>Eutardigrada</taxon>
        <taxon>Parachela</taxon>
        <taxon>Hypsibioidea</taxon>
        <taxon>Ramazzottiidae</taxon>
        <taxon>Ramazzottius</taxon>
    </lineage>
</organism>
<gene>
    <name evidence="2" type="primary">RvY_10149-1</name>
    <name evidence="2" type="synonym">RvY_10149.1</name>
    <name evidence="2" type="ORF">RvY_10149</name>
</gene>
<proteinExistence type="predicted"/>
<keyword evidence="3" id="KW-1185">Reference proteome</keyword>
<feature type="chain" id="PRO_5008898325" evidence="1">
    <location>
        <begin position="20"/>
        <end position="232"/>
    </location>
</feature>
<sequence length="232" mass="25580">MFPESVLVFVGLCITAVSCQFQITSVNGRPTNGGSFSSGSANDGGSQFSITSVNGRPVSTSGSLGSTLLDTNLMRIEVELVRFENPQSLMFDGRFCDTASKCDPKFTADLDTVAPQANWPGVKPLSTWQPVFETTNQDVFNINRPVIRDVCAGASVANLRVQVNDIDDVTQPDLIDEFECVFDIGRVAPDAFTAMWSTITECRSRYHSQPPTVRLFYRHREYALPRSQFVNC</sequence>
<feature type="signal peptide" evidence="1">
    <location>
        <begin position="1"/>
        <end position="19"/>
    </location>
</feature>
<dbReference type="AlphaFoldDB" id="A0A1D1VE92"/>
<dbReference type="Proteomes" id="UP000186922">
    <property type="component" value="Unassembled WGS sequence"/>
</dbReference>